<evidence type="ECO:0000256" key="1">
    <source>
        <dbReference type="ARBA" id="ARBA00022603"/>
    </source>
</evidence>
<evidence type="ECO:0000313" key="6">
    <source>
        <dbReference type="Proteomes" id="UP000614047"/>
    </source>
</evidence>
<dbReference type="GO" id="GO:0032259">
    <property type="term" value="P:methylation"/>
    <property type="evidence" value="ECO:0007669"/>
    <property type="project" value="UniProtKB-KW"/>
</dbReference>
<dbReference type="PANTHER" id="PTHR43464:SF19">
    <property type="entry name" value="UBIQUINONE BIOSYNTHESIS O-METHYLTRANSFERASE, MITOCHONDRIAL"/>
    <property type="match status" value="1"/>
</dbReference>
<gene>
    <name evidence="5" type="ORF">IW256_003593</name>
</gene>
<accession>A0A931GJR9</accession>
<reference evidence="5" key="1">
    <citation type="submission" date="2020-11" db="EMBL/GenBank/DDBJ databases">
        <title>Sequencing the genomes of 1000 actinobacteria strains.</title>
        <authorList>
            <person name="Klenk H.-P."/>
        </authorList>
    </citation>
    <scope>NUCLEOTIDE SEQUENCE</scope>
    <source>
        <strain evidence="5">DSM 43175</strain>
    </source>
</reference>
<dbReference type="CDD" id="cd02440">
    <property type="entry name" value="AdoMet_MTases"/>
    <property type="match status" value="1"/>
</dbReference>
<dbReference type="RefSeq" id="WP_197012082.1">
    <property type="nucleotide sequence ID" value="NZ_BAABES010000004.1"/>
</dbReference>
<evidence type="ECO:0000256" key="3">
    <source>
        <dbReference type="ARBA" id="ARBA00022691"/>
    </source>
</evidence>
<protein>
    <submittedName>
        <fullName evidence="5">SAM-dependent methyltransferase</fullName>
    </submittedName>
</protein>
<dbReference type="Pfam" id="PF13649">
    <property type="entry name" value="Methyltransf_25"/>
    <property type="match status" value="1"/>
</dbReference>
<evidence type="ECO:0000256" key="2">
    <source>
        <dbReference type="ARBA" id="ARBA00022679"/>
    </source>
</evidence>
<sequence>MADEHAWDGEFWDSRYLESDRMWSGNPNMILVREVTGMEPGTALDLGSGEGADAVWLARRGWRVTGVDISRVALERAARHAEEAGVAGRIEWRPHDLGTSFPAGTFDLVSACFLHSGGDMPREKILRNAAAAVAPGGVLLVVGHAGLPPWEEHDGHHDAHHHDVHLPTPQEVLESLELPEGEWEVLLCEEYERTQQSPEGRPAVRTDNVLKVRRLGQGVS</sequence>
<dbReference type="InterPro" id="IPR041698">
    <property type="entry name" value="Methyltransf_25"/>
</dbReference>
<keyword evidence="2" id="KW-0808">Transferase</keyword>
<dbReference type="GO" id="GO:0008168">
    <property type="term" value="F:methyltransferase activity"/>
    <property type="evidence" value="ECO:0007669"/>
    <property type="project" value="UniProtKB-KW"/>
</dbReference>
<dbReference type="SUPFAM" id="SSF53335">
    <property type="entry name" value="S-adenosyl-L-methionine-dependent methyltransferases"/>
    <property type="match status" value="1"/>
</dbReference>
<comment type="caution">
    <text evidence="5">The sequence shown here is derived from an EMBL/GenBank/DDBJ whole genome shotgun (WGS) entry which is preliminary data.</text>
</comment>
<organism evidence="5 6">
    <name type="scientific">Actinomadura viridis</name>
    <dbReference type="NCBI Taxonomy" id="58110"/>
    <lineage>
        <taxon>Bacteria</taxon>
        <taxon>Bacillati</taxon>
        <taxon>Actinomycetota</taxon>
        <taxon>Actinomycetes</taxon>
        <taxon>Streptosporangiales</taxon>
        <taxon>Thermomonosporaceae</taxon>
        <taxon>Actinomadura</taxon>
    </lineage>
</organism>
<keyword evidence="6" id="KW-1185">Reference proteome</keyword>
<evidence type="ECO:0000313" key="5">
    <source>
        <dbReference type="EMBL" id="MBG6089480.1"/>
    </source>
</evidence>
<dbReference type="PANTHER" id="PTHR43464">
    <property type="entry name" value="METHYLTRANSFERASE"/>
    <property type="match status" value="1"/>
</dbReference>
<dbReference type="Gene3D" id="3.40.50.150">
    <property type="entry name" value="Vaccinia Virus protein VP39"/>
    <property type="match status" value="1"/>
</dbReference>
<dbReference type="Proteomes" id="UP000614047">
    <property type="component" value="Unassembled WGS sequence"/>
</dbReference>
<keyword evidence="1 5" id="KW-0489">Methyltransferase</keyword>
<evidence type="ECO:0000259" key="4">
    <source>
        <dbReference type="Pfam" id="PF13649"/>
    </source>
</evidence>
<dbReference type="InterPro" id="IPR029063">
    <property type="entry name" value="SAM-dependent_MTases_sf"/>
</dbReference>
<name>A0A931GJR9_9ACTN</name>
<keyword evidence="3" id="KW-0949">S-adenosyl-L-methionine</keyword>
<proteinExistence type="predicted"/>
<feature type="domain" description="Methyltransferase" evidence="4">
    <location>
        <begin position="44"/>
        <end position="137"/>
    </location>
</feature>
<dbReference type="EMBL" id="JADOUA010000001">
    <property type="protein sequence ID" value="MBG6089480.1"/>
    <property type="molecule type" value="Genomic_DNA"/>
</dbReference>
<dbReference type="AlphaFoldDB" id="A0A931GJR9"/>